<dbReference type="AlphaFoldDB" id="A0A9W6B9X1"/>
<name>A0A9W6B9X1_9CHLO</name>
<dbReference type="Proteomes" id="UP001165080">
    <property type="component" value="Unassembled WGS sequence"/>
</dbReference>
<dbReference type="OrthoDB" id="529334at2759"/>
<dbReference type="EMBL" id="BRXU01000001">
    <property type="protein sequence ID" value="GLC47752.1"/>
    <property type="molecule type" value="Genomic_DNA"/>
</dbReference>
<evidence type="ECO:0000256" key="1">
    <source>
        <dbReference type="SAM" id="MobiDB-lite"/>
    </source>
</evidence>
<evidence type="ECO:0000313" key="2">
    <source>
        <dbReference type="EMBL" id="GLC47752.1"/>
    </source>
</evidence>
<protein>
    <submittedName>
        <fullName evidence="2">Uncharacterized protein</fullName>
    </submittedName>
</protein>
<comment type="caution">
    <text evidence="2">The sequence shown here is derived from an EMBL/GenBank/DDBJ whole genome shotgun (WGS) entry which is preliminary data.</text>
</comment>
<keyword evidence="3" id="KW-1185">Reference proteome</keyword>
<reference evidence="2 3" key="1">
    <citation type="journal article" date="2023" name="Commun. Biol.">
        <title>Reorganization of the ancestral sex-determining regions during the evolution of trioecy in Pleodorina starrii.</title>
        <authorList>
            <person name="Takahashi K."/>
            <person name="Suzuki S."/>
            <person name="Kawai-Toyooka H."/>
            <person name="Yamamoto K."/>
            <person name="Hamaji T."/>
            <person name="Ootsuki R."/>
            <person name="Yamaguchi H."/>
            <person name="Kawachi M."/>
            <person name="Higashiyama T."/>
            <person name="Nozaki H."/>
        </authorList>
    </citation>
    <scope>NUCLEOTIDE SEQUENCE [LARGE SCALE GENOMIC DNA]</scope>
    <source>
        <strain evidence="2 3">NIES-4479</strain>
    </source>
</reference>
<proteinExistence type="predicted"/>
<accession>A0A9W6B9X1</accession>
<sequence>MSKRSADTFAGHESVPPGALPFFVPGAKRVRSGRGCPPSPSDPLMLQSANSSSSDEINDAGMADQADAVSAHHLTTAPSCSSAAWPGNAGFNTFGVVDCLNVLGIQTPPHCPDARLFLEQLITCMLGCQNGGSVGLAASSTAAGSLGTALWHAFAELNVVLARHFSELPTSMLRGYHSFTRAPRAQLWHRFAASQGAEMSEEHHTAMGCCGMQRWLVLTRFLLEHVLAGCPTASCVMYTIEVPAWLYGWCARWGHPGNNAPLRVLALFAYEAAGAPSPRALYVPCIELAGF</sequence>
<evidence type="ECO:0000313" key="3">
    <source>
        <dbReference type="Proteomes" id="UP001165080"/>
    </source>
</evidence>
<organism evidence="2 3">
    <name type="scientific">Pleodorina starrii</name>
    <dbReference type="NCBI Taxonomy" id="330485"/>
    <lineage>
        <taxon>Eukaryota</taxon>
        <taxon>Viridiplantae</taxon>
        <taxon>Chlorophyta</taxon>
        <taxon>core chlorophytes</taxon>
        <taxon>Chlorophyceae</taxon>
        <taxon>CS clade</taxon>
        <taxon>Chlamydomonadales</taxon>
        <taxon>Volvocaceae</taxon>
        <taxon>Pleodorina</taxon>
    </lineage>
</organism>
<feature type="region of interest" description="Disordered" evidence="1">
    <location>
        <begin position="30"/>
        <end position="58"/>
    </location>
</feature>
<gene>
    <name evidence="2" type="primary">PLEST000665</name>
    <name evidence="2" type="ORF">PLESTB_000021900</name>
</gene>